<protein>
    <submittedName>
        <fullName evidence="1">Uncharacterized protein</fullName>
    </submittedName>
</protein>
<accession>A0A9N7ZBF0</accession>
<reference evidence="1" key="1">
    <citation type="submission" date="2020-03" db="EMBL/GenBank/DDBJ databases">
        <authorList>
            <person name="Weist P."/>
        </authorList>
    </citation>
    <scope>NUCLEOTIDE SEQUENCE</scope>
</reference>
<gene>
    <name evidence="1" type="ORF">PLEPLA_LOCUS44652</name>
</gene>
<sequence length="112" mass="12229">MLHLCNYTGLTDCPLVQSNHHHRKSQEAKDCWSLCRLNPIPSPNVRPSSPNHKQDSCLWTGAIIYPSLCQAALAGAAGDEGLSVYLIPQQGLWVHGRDKMLRSLAAANQAAL</sequence>
<dbReference type="AlphaFoldDB" id="A0A9N7ZBF0"/>
<organism evidence="1 2">
    <name type="scientific">Pleuronectes platessa</name>
    <name type="common">European plaice</name>
    <dbReference type="NCBI Taxonomy" id="8262"/>
    <lineage>
        <taxon>Eukaryota</taxon>
        <taxon>Metazoa</taxon>
        <taxon>Chordata</taxon>
        <taxon>Craniata</taxon>
        <taxon>Vertebrata</taxon>
        <taxon>Euteleostomi</taxon>
        <taxon>Actinopterygii</taxon>
        <taxon>Neopterygii</taxon>
        <taxon>Teleostei</taxon>
        <taxon>Neoteleostei</taxon>
        <taxon>Acanthomorphata</taxon>
        <taxon>Carangaria</taxon>
        <taxon>Pleuronectiformes</taxon>
        <taxon>Pleuronectoidei</taxon>
        <taxon>Pleuronectidae</taxon>
        <taxon>Pleuronectes</taxon>
    </lineage>
</organism>
<keyword evidence="2" id="KW-1185">Reference proteome</keyword>
<evidence type="ECO:0000313" key="1">
    <source>
        <dbReference type="EMBL" id="CAB1456857.1"/>
    </source>
</evidence>
<proteinExistence type="predicted"/>
<dbReference type="EMBL" id="CADEAL010004315">
    <property type="protein sequence ID" value="CAB1456857.1"/>
    <property type="molecule type" value="Genomic_DNA"/>
</dbReference>
<evidence type="ECO:0000313" key="2">
    <source>
        <dbReference type="Proteomes" id="UP001153269"/>
    </source>
</evidence>
<comment type="caution">
    <text evidence="1">The sequence shown here is derived from an EMBL/GenBank/DDBJ whole genome shotgun (WGS) entry which is preliminary data.</text>
</comment>
<name>A0A9N7ZBF0_PLEPL</name>
<dbReference type="Proteomes" id="UP001153269">
    <property type="component" value="Unassembled WGS sequence"/>
</dbReference>